<dbReference type="RefSeq" id="WP_154516395.1">
    <property type="nucleotide sequence ID" value="NZ_VUMT01000002.1"/>
</dbReference>
<gene>
    <name evidence="2" type="ORF">FYJ58_01790</name>
</gene>
<dbReference type="Proteomes" id="UP000482209">
    <property type="component" value="Unassembled WGS sequence"/>
</dbReference>
<evidence type="ECO:0000313" key="2">
    <source>
        <dbReference type="EMBL" id="MSS62626.1"/>
    </source>
</evidence>
<comment type="caution">
    <text evidence="2">The sequence shown here is derived from an EMBL/GenBank/DDBJ whole genome shotgun (WGS) entry which is preliminary data.</text>
</comment>
<name>A0A6L5XUY9_9FIRM</name>
<feature type="transmembrane region" description="Helical" evidence="1">
    <location>
        <begin position="7"/>
        <end position="27"/>
    </location>
</feature>
<feature type="transmembrane region" description="Helical" evidence="1">
    <location>
        <begin position="58"/>
        <end position="79"/>
    </location>
</feature>
<organism evidence="2 3">
    <name type="scientific">Velocimicrobium porci</name>
    <dbReference type="NCBI Taxonomy" id="2606634"/>
    <lineage>
        <taxon>Bacteria</taxon>
        <taxon>Bacillati</taxon>
        <taxon>Bacillota</taxon>
        <taxon>Clostridia</taxon>
        <taxon>Lachnospirales</taxon>
        <taxon>Lachnospiraceae</taxon>
        <taxon>Velocimicrobium</taxon>
    </lineage>
</organism>
<proteinExistence type="predicted"/>
<keyword evidence="1" id="KW-0812">Transmembrane</keyword>
<keyword evidence="1" id="KW-1133">Transmembrane helix</keyword>
<keyword evidence="1" id="KW-0472">Membrane</keyword>
<evidence type="ECO:0000256" key="1">
    <source>
        <dbReference type="SAM" id="Phobius"/>
    </source>
</evidence>
<sequence>MKKSYRILVFLMITFLFFEITFSYLYIAENLYHDCSGENCPICMHIDEASQFISSIKLIPILSLFLAMLCVFTLIYTIYNNEFCVKHTLITLKVELLD</sequence>
<keyword evidence="3" id="KW-1185">Reference proteome</keyword>
<accession>A0A6L5XUY9</accession>
<protein>
    <submittedName>
        <fullName evidence="2">Uncharacterized protein</fullName>
    </submittedName>
</protein>
<reference evidence="2 3" key="1">
    <citation type="submission" date="2019-08" db="EMBL/GenBank/DDBJ databases">
        <title>In-depth cultivation of the pig gut microbiome towards novel bacterial diversity and tailored functional studies.</title>
        <authorList>
            <person name="Wylensek D."/>
            <person name="Hitch T.C.A."/>
            <person name="Clavel T."/>
        </authorList>
    </citation>
    <scope>NUCLEOTIDE SEQUENCE [LARGE SCALE GENOMIC DNA]</scope>
    <source>
        <strain evidence="2 3">WCA-693-APC-MOT-I</strain>
    </source>
</reference>
<dbReference type="AlphaFoldDB" id="A0A6L5XUY9"/>
<dbReference type="EMBL" id="VUMT01000002">
    <property type="protein sequence ID" value="MSS62626.1"/>
    <property type="molecule type" value="Genomic_DNA"/>
</dbReference>
<evidence type="ECO:0000313" key="3">
    <source>
        <dbReference type="Proteomes" id="UP000482209"/>
    </source>
</evidence>